<dbReference type="PANTHER" id="PTHR12224:SF0">
    <property type="entry name" value="BETA-1,4-MANNOSYL-GLYCOPROTEIN 4-BETA-N-ACETYLGLUCOSAMINYLTRANSFERASE"/>
    <property type="match status" value="1"/>
</dbReference>
<dbReference type="KEGG" id="dvv:114349159"/>
<evidence type="ECO:0000256" key="1">
    <source>
        <dbReference type="SAM" id="Phobius"/>
    </source>
</evidence>
<proteinExistence type="predicted"/>
<organism evidence="2">
    <name type="scientific">Diabrotica virgifera virgifera</name>
    <name type="common">western corn rootworm</name>
    <dbReference type="NCBI Taxonomy" id="50390"/>
    <lineage>
        <taxon>Eukaryota</taxon>
        <taxon>Metazoa</taxon>
        <taxon>Ecdysozoa</taxon>
        <taxon>Arthropoda</taxon>
        <taxon>Hexapoda</taxon>
        <taxon>Insecta</taxon>
        <taxon>Pterygota</taxon>
        <taxon>Neoptera</taxon>
        <taxon>Endopterygota</taxon>
        <taxon>Coleoptera</taxon>
        <taxon>Polyphaga</taxon>
        <taxon>Cucujiformia</taxon>
        <taxon>Chrysomeloidea</taxon>
        <taxon>Chrysomelidae</taxon>
        <taxon>Galerucinae</taxon>
        <taxon>Diabroticina</taxon>
        <taxon>Diabroticites</taxon>
        <taxon>Diabrotica</taxon>
    </lineage>
</organism>
<keyword evidence="1" id="KW-1133">Transmembrane helix</keyword>
<dbReference type="OrthoDB" id="6474464at2759"/>
<dbReference type="AlphaFoldDB" id="A0A6P7H047"/>
<sequence>MYIFRFNLKRISVWILILCQLFLIIIYFYSQLRPNSKTPENGVRFLKSEDDLGDTQMTYHVLKSNIILKTVNTRQSYIDFNSSLCFKNGTDLESMKISQGINWKCTCLPGWHGNDCGIPEVMWRAVIASKKPYKIKGPRTFERRLIYLFKVNKFSEYLADMRINDLGEVVDLFILYEDEESNFLQNKLDSNFCKEYQNKILYIQDDGENLWKKVKNYLKNIRNDDIILSSDIHELPNKDALVFLKFHDHWPQPIKFRYRWSVFGFFWKHPGKTITGGGASTVSFLKESFNNKVKLLTDNKTLSSPAYKGLTLGDLNHFGGWYCEYCNDPAKIVEFLATKPKNVINWDKIDHQKVDNSYIEDLIENGVYIDGKTELTRAHKYQDNYFAPKFVLEHDWKYDFLLINFYSKADYYDI</sequence>
<dbReference type="PANTHER" id="PTHR12224">
    <property type="entry name" value="BETA-1,4-MANNOSYL-GLYCOPROTEIN BETA-1,4-N-ACETYLGLUCOSAMINYL-TRANSFERASE"/>
    <property type="match status" value="1"/>
</dbReference>
<keyword evidence="1" id="KW-0812">Transmembrane</keyword>
<evidence type="ECO:0000313" key="2">
    <source>
        <dbReference type="RefSeq" id="XP_028155356.1"/>
    </source>
</evidence>
<accession>A0A6P7H047</accession>
<dbReference type="GO" id="GO:0016020">
    <property type="term" value="C:membrane"/>
    <property type="evidence" value="ECO:0007669"/>
    <property type="project" value="InterPro"/>
</dbReference>
<reference evidence="2" key="1">
    <citation type="submission" date="2025-08" db="UniProtKB">
        <authorList>
            <consortium name="RefSeq"/>
        </authorList>
    </citation>
    <scope>IDENTIFICATION</scope>
    <source>
        <tissue evidence="2">Whole insect</tissue>
    </source>
</reference>
<protein>
    <submittedName>
        <fullName evidence="2">Beta-1,4-mannosyl-glycoprotein 4-beta-N-acetylglucosaminyltransferase</fullName>
    </submittedName>
</protein>
<dbReference type="GO" id="GO:0006044">
    <property type="term" value="P:N-acetylglucosamine metabolic process"/>
    <property type="evidence" value="ECO:0007669"/>
    <property type="project" value="TreeGrafter"/>
</dbReference>
<dbReference type="SUPFAM" id="SSF57196">
    <property type="entry name" value="EGF/Laminin"/>
    <property type="match status" value="1"/>
</dbReference>
<dbReference type="RefSeq" id="XP_028155356.1">
    <property type="nucleotide sequence ID" value="XM_028299555.1"/>
</dbReference>
<name>A0A6P7H047_DIAVI</name>
<feature type="transmembrane region" description="Helical" evidence="1">
    <location>
        <begin position="12"/>
        <end position="30"/>
    </location>
</feature>
<dbReference type="InParanoid" id="A0A6P7H047"/>
<dbReference type="FunCoup" id="A0A6P7H047">
    <property type="interactions" value="63"/>
</dbReference>
<keyword evidence="1" id="KW-0472">Membrane</keyword>
<gene>
    <name evidence="2" type="primary">LOC114349159</name>
</gene>
<dbReference type="InterPro" id="IPR006813">
    <property type="entry name" value="Glyco_trans_17"/>
</dbReference>
<dbReference type="GO" id="GO:0003830">
    <property type="term" value="F:beta-1,4-mannosylglycoprotein 4-beta-N-acetylglucosaminyltransferase activity"/>
    <property type="evidence" value="ECO:0007669"/>
    <property type="project" value="InterPro"/>
</dbReference>